<feature type="compositionally biased region" description="Acidic residues" evidence="7">
    <location>
        <begin position="22"/>
        <end position="38"/>
    </location>
</feature>
<feature type="compositionally biased region" description="Pro residues" evidence="7">
    <location>
        <begin position="260"/>
        <end position="277"/>
    </location>
</feature>
<accession>A0A427YW41</accession>
<evidence type="ECO:0000256" key="3">
    <source>
        <dbReference type="ARBA" id="ARBA00022448"/>
    </source>
</evidence>
<feature type="compositionally biased region" description="Polar residues" evidence="7">
    <location>
        <begin position="411"/>
        <end position="420"/>
    </location>
</feature>
<evidence type="ECO:0000256" key="2">
    <source>
        <dbReference type="ARBA" id="ARBA00008974"/>
    </source>
</evidence>
<dbReference type="GO" id="GO:0005886">
    <property type="term" value="C:plasma membrane"/>
    <property type="evidence" value="ECO:0007669"/>
    <property type="project" value="TreeGrafter"/>
</dbReference>
<feature type="transmembrane region" description="Helical" evidence="8">
    <location>
        <begin position="1601"/>
        <end position="1622"/>
    </location>
</feature>
<feature type="region of interest" description="Disordered" evidence="7">
    <location>
        <begin position="686"/>
        <end position="767"/>
    </location>
</feature>
<gene>
    <name evidence="9" type="ORF">EHS25_000307</name>
</gene>
<feature type="transmembrane region" description="Helical" evidence="8">
    <location>
        <begin position="1408"/>
        <end position="1433"/>
    </location>
</feature>
<proteinExistence type="inferred from homology"/>
<evidence type="ECO:0000256" key="1">
    <source>
        <dbReference type="ARBA" id="ARBA00004141"/>
    </source>
</evidence>
<comment type="subcellular location">
    <subcellularLocation>
        <location evidence="1">Membrane</location>
        <topology evidence="1">Multi-pass membrane protein</topology>
    </subcellularLocation>
</comment>
<sequence length="1764" mass="190752">MDLSSGSELRRVRLEPARYQSPDDESEAESDVTAEDPNFEAEYEVDAIKYAVYKDSTRVRTDGWKGWHYGVMWKGYLKSMSDTEEPIDAFVDHPGPNSLITQFWKAVGRPFKPRGREPAGKLGELIECPYELLRSWLDETKPRRDFRVYLRRRQKELQDQDIHKRDSDYYVRKKRLARKAADKAAVVAATKEAEKTEKAEQPAGEAKGSAGSLSSQKPSASASRAVARLSKSTSPRKQRPTTPAPLPLPETTEDIVFAAPPIPLPAEPAEPAEPPSPSVSVLDELLQDDTEVDSSLVPPKAGGEEGDEEAPLSTQTGKRTRKVLSSPGAEGLGVGDTGPSRAKAPQKGIVPASVSASASASASAPAPKKAKMTQEPLFIPEEEFSVPSKTTRDRGRIFQMGKIQKLVRSPTPETVRQQPLTFGEVQPGIFDEEPVPVPVPVPAPSIATRPLSVVPQTPISAAHKSLPPKPFEPTRQAGPNQPTPAPVSPQSAASPPRPATSASASASPSDPAPTARPRYQQPKLMKTLDAFMDPESEARLRKLGVQPTGEVRVPKGLHDASSSGPLITPGGISPLEGPSSYADPYLAQPPRPSASYQPRTIATATAAQSIPTGPGGWAARPPSGPAVDQNRSLYQPGGASPILPIRPAGGVSPHMPRHVVSPPWAPNPPAQPFISTGTMYNAAADPRKRAAESTKTTVKAAAQPATPHTGTAPIPGPPSQPPQPLLPAPPLLPLFPPTPLTASQSGLSDAFPSRDHPTKRSFSGSSSNRSYETIAVIRGSTALRLNQEDLTFVLRILRGSPASSDDRTTLSSLLAPASGERNVTFEMLDRYCLEGQIRVGAKIVEWAKATTMEGASRTDWEVLKNRAERDEKIFVCYTESSRTEVDAHYALVLATSSQVDFGHLPLGDWDKDDIGLALFLLALPLNEASSPMMPNPVKPISEDISLSPRKLDAPLPSPSPLLESYGLFPSTFERLSNRSAVIRWPSVGRLDVLHDAVVQSFQQYQVHGTGPGAGADGVGSTPTLDTFFISNYKLASHLRSSNLRDNIPRRTTIMSVGPTLALLPSQWRARKIWISGGLVTFSPTFILRSPEKFGEIMKMIRTSHNWAAYVIPSVIEWAEMSWAETARCPDPTRAFETLTRSLFLDQQLLQFSGSAASSGGGLAISMTPPSIHLSEACRRYIAWLRAISSETDFSRLVALVRGVRQGDFERLRRLPPGVLREDDHDEQVKDDIKFKGSKHGDVDMDDKSRIAESRTAGGMPGDLELVDIELAQIEDLTGMRARPEILPYRRYLYVGEMSLDRKTREKAGQAIEFVAPNDFAAVFSGERERLSAWSYLPQWTLWAALNTNILTFSAGMLGPSLFGLDFRASVLCIVFFGAASSVPPAFLACNGPKLGMRQMVQARYAFGYYLALVFGLINCTSFVMFLSLTVILGGQCLSLASNSDMSWTVGIVIVAIIALILSFVGLRALHILSIASFPIILVLYAVLVGVMGDKLHLVYSDALATVVDVTPSGVLAFGATLIGFTVSYCSLASDFTTTLPSHTPRGTLFLVIWTGLFIPIMLIQILGAAAQLVAFSFPDWETASFVGVPNLIYEITGSAGAARFVMVLFCFSVIANTAPTIYSCGLSAQVAIPWLVRVPRYFLAFVVSAVYLPVAIAGSTHFYTVLSNFSSVLGYWQAIFIPPMILEAVIFRAPVSTKTYPIDAWDQPSKLPIGISAIVAGCCGIPLIAACMAQAWWVGWIAQMIPGGEGDIAFELTFAVVTIL</sequence>
<feature type="compositionally biased region" description="Low complexity" evidence="7">
    <location>
        <begin position="350"/>
        <end position="367"/>
    </location>
</feature>
<feature type="region of interest" description="Disordered" evidence="7">
    <location>
        <begin position="191"/>
        <end position="395"/>
    </location>
</feature>
<keyword evidence="6 8" id="KW-0472">Membrane</keyword>
<dbReference type="InterPro" id="IPR026030">
    <property type="entry name" value="Pur-cyt_permease_Fcy2/21/22"/>
</dbReference>
<feature type="transmembrane region" description="Helical" evidence="8">
    <location>
        <begin position="1471"/>
        <end position="1492"/>
    </location>
</feature>
<dbReference type="PANTHER" id="PTHR31806">
    <property type="entry name" value="PURINE-CYTOSINE PERMEASE FCY2-RELATED"/>
    <property type="match status" value="1"/>
</dbReference>
<feature type="transmembrane region" description="Helical" evidence="8">
    <location>
        <begin position="1642"/>
        <end position="1663"/>
    </location>
</feature>
<feature type="region of interest" description="Disordered" evidence="7">
    <location>
        <begin position="608"/>
        <end position="627"/>
    </location>
</feature>
<feature type="transmembrane region" description="Helical" evidence="8">
    <location>
        <begin position="1675"/>
        <end position="1693"/>
    </location>
</feature>
<feature type="region of interest" description="Disordered" evidence="7">
    <location>
        <begin position="457"/>
        <end position="528"/>
    </location>
</feature>
<keyword evidence="5 8" id="KW-1133">Transmembrane helix</keyword>
<evidence type="ECO:0000256" key="8">
    <source>
        <dbReference type="SAM" id="Phobius"/>
    </source>
</evidence>
<dbReference type="STRING" id="1890683.A0A427YW41"/>
<evidence type="ECO:0000313" key="9">
    <source>
        <dbReference type="EMBL" id="RSH95221.1"/>
    </source>
</evidence>
<evidence type="ECO:0000256" key="6">
    <source>
        <dbReference type="ARBA" id="ARBA00023136"/>
    </source>
</evidence>
<feature type="compositionally biased region" description="Low complexity" evidence="7">
    <location>
        <begin position="209"/>
        <end position="232"/>
    </location>
</feature>
<organism evidence="9 10">
    <name type="scientific">Saitozyma podzolica</name>
    <dbReference type="NCBI Taxonomy" id="1890683"/>
    <lineage>
        <taxon>Eukaryota</taxon>
        <taxon>Fungi</taxon>
        <taxon>Dikarya</taxon>
        <taxon>Basidiomycota</taxon>
        <taxon>Agaricomycotina</taxon>
        <taxon>Tremellomycetes</taxon>
        <taxon>Tremellales</taxon>
        <taxon>Trimorphomycetaceae</taxon>
        <taxon>Saitozyma</taxon>
    </lineage>
</organism>
<dbReference type="Pfam" id="PF02133">
    <property type="entry name" value="Transp_cyt_pur"/>
    <property type="match status" value="1"/>
</dbReference>
<comment type="similarity">
    <text evidence="2">Belongs to the purine-cytosine permease (2.A.39) family.</text>
</comment>
<feature type="transmembrane region" description="Helical" evidence="8">
    <location>
        <begin position="1713"/>
        <end position="1737"/>
    </location>
</feature>
<dbReference type="InterPro" id="IPR001248">
    <property type="entry name" value="Pur-cyt_permease"/>
</dbReference>
<dbReference type="OrthoDB" id="2116389at2759"/>
<feature type="region of interest" description="Disordered" evidence="7">
    <location>
        <begin position="408"/>
        <end position="428"/>
    </location>
</feature>
<feature type="compositionally biased region" description="Low complexity" evidence="7">
    <location>
        <begin position="488"/>
        <end position="518"/>
    </location>
</feature>
<feature type="region of interest" description="Disordered" evidence="7">
    <location>
        <begin position="1"/>
        <end position="38"/>
    </location>
</feature>
<feature type="transmembrane region" description="Helical" evidence="8">
    <location>
        <begin position="1445"/>
        <end position="1464"/>
    </location>
</feature>
<keyword evidence="4 8" id="KW-0812">Transmembrane</keyword>
<feature type="compositionally biased region" description="Pro residues" evidence="7">
    <location>
        <begin position="714"/>
        <end position="739"/>
    </location>
</feature>
<dbReference type="Gene3D" id="1.10.4160.10">
    <property type="entry name" value="Hydantoin permease"/>
    <property type="match status" value="1"/>
</dbReference>
<dbReference type="Proteomes" id="UP000279259">
    <property type="component" value="Unassembled WGS sequence"/>
</dbReference>
<keyword evidence="10" id="KW-1185">Reference proteome</keyword>
<evidence type="ECO:0000256" key="7">
    <source>
        <dbReference type="SAM" id="MobiDB-lite"/>
    </source>
</evidence>
<evidence type="ECO:0000313" key="10">
    <source>
        <dbReference type="Proteomes" id="UP000279259"/>
    </source>
</evidence>
<dbReference type="PANTHER" id="PTHR31806:SF5">
    <property type="entry name" value="PURINE-CYTOSINE PERMEASE FCY21"/>
    <property type="match status" value="1"/>
</dbReference>
<dbReference type="Gene3D" id="2.40.50.40">
    <property type="match status" value="1"/>
</dbReference>
<protein>
    <submittedName>
        <fullName evidence="9">Uncharacterized protein</fullName>
    </submittedName>
</protein>
<feature type="region of interest" description="Disordered" evidence="7">
    <location>
        <begin position="543"/>
        <end position="570"/>
    </location>
</feature>
<dbReference type="EMBL" id="RSCD01000001">
    <property type="protein sequence ID" value="RSH95221.1"/>
    <property type="molecule type" value="Genomic_DNA"/>
</dbReference>
<keyword evidence="3" id="KW-0813">Transport</keyword>
<dbReference type="GO" id="GO:0022857">
    <property type="term" value="F:transmembrane transporter activity"/>
    <property type="evidence" value="ECO:0007669"/>
    <property type="project" value="InterPro"/>
</dbReference>
<feature type="compositionally biased region" description="Basic and acidic residues" evidence="7">
    <location>
        <begin position="191"/>
        <end position="200"/>
    </location>
</feature>
<name>A0A427YW41_9TREE</name>
<feature type="transmembrane region" description="Helical" evidence="8">
    <location>
        <begin position="1547"/>
        <end position="1570"/>
    </location>
</feature>
<reference evidence="9 10" key="1">
    <citation type="submission" date="2018-11" db="EMBL/GenBank/DDBJ databases">
        <title>Genome sequence of Saitozyma podzolica DSM 27192.</title>
        <authorList>
            <person name="Aliyu H."/>
            <person name="Gorte O."/>
            <person name="Ochsenreither K."/>
        </authorList>
    </citation>
    <scope>NUCLEOTIDE SEQUENCE [LARGE SCALE GENOMIC DNA]</scope>
    <source>
        <strain evidence="9 10">DSM 27192</strain>
    </source>
</reference>
<evidence type="ECO:0000256" key="5">
    <source>
        <dbReference type="ARBA" id="ARBA00022989"/>
    </source>
</evidence>
<feature type="transmembrane region" description="Helical" evidence="8">
    <location>
        <begin position="1512"/>
        <end position="1535"/>
    </location>
</feature>
<feature type="transmembrane region" description="Helical" evidence="8">
    <location>
        <begin position="1368"/>
        <end position="1387"/>
    </location>
</feature>
<comment type="caution">
    <text evidence="9">The sequence shown here is derived from an EMBL/GenBank/DDBJ whole genome shotgun (WGS) entry which is preliminary data.</text>
</comment>
<evidence type="ECO:0000256" key="4">
    <source>
        <dbReference type="ARBA" id="ARBA00022692"/>
    </source>
</evidence>